<keyword evidence="4" id="KW-0963">Cytoplasm</keyword>
<feature type="domain" description="PID" evidence="7">
    <location>
        <begin position="276"/>
        <end position="405"/>
    </location>
</feature>
<name>A0A9P0E0S7_NEZVI</name>
<dbReference type="CDD" id="cd11801">
    <property type="entry name" value="SH3_JIP1_like"/>
    <property type="match status" value="1"/>
</dbReference>
<dbReference type="SUPFAM" id="SSF50044">
    <property type="entry name" value="SH3-domain"/>
    <property type="match status" value="1"/>
</dbReference>
<evidence type="ECO:0000259" key="7">
    <source>
        <dbReference type="PROSITE" id="PS01179"/>
    </source>
</evidence>
<organism evidence="9 10">
    <name type="scientific">Nezara viridula</name>
    <name type="common">Southern green stink bug</name>
    <name type="synonym">Cimex viridulus</name>
    <dbReference type="NCBI Taxonomy" id="85310"/>
    <lineage>
        <taxon>Eukaryota</taxon>
        <taxon>Metazoa</taxon>
        <taxon>Ecdysozoa</taxon>
        <taxon>Arthropoda</taxon>
        <taxon>Hexapoda</taxon>
        <taxon>Insecta</taxon>
        <taxon>Pterygota</taxon>
        <taxon>Neoptera</taxon>
        <taxon>Paraneoptera</taxon>
        <taxon>Hemiptera</taxon>
        <taxon>Heteroptera</taxon>
        <taxon>Panheteroptera</taxon>
        <taxon>Pentatomomorpha</taxon>
        <taxon>Pentatomoidea</taxon>
        <taxon>Pentatomidae</taxon>
        <taxon>Pentatominae</taxon>
        <taxon>Nezara</taxon>
    </lineage>
</organism>
<proteinExistence type="inferred from homology"/>
<dbReference type="Gene3D" id="2.30.30.40">
    <property type="entry name" value="SH3 Domains"/>
    <property type="match status" value="1"/>
</dbReference>
<dbReference type="AlphaFoldDB" id="A0A9P0E0S7"/>
<sequence>MADSEFEEFRQHFERVPQHIRATVQTYTLVPDILLEDSPTSSKSNDSPDENICMQVPAGNEKGDYGGKIFHERCDTLSSEGSPESGDGEPWQIRPPTGRRRRKLPEIPKHKKPYMTSLADELGDTINVNFEVGGGAHPRNLLMMKYLRDEDLYSCDVDSGNSTAHSPDGPKSTSPLPMNMGSITPTSSESCSLPWSQLELFEATHRGLHKFVPRHRDEMEVEIGDPIYVQKEADDLWSEGVNLRTGRQGIFPSAYAVDMEYNDFDPSAPKVKVERFLLGYLGSVETLWHKGTSVLCQAVKKIITSKHKPHQCILEISDQGLRMVDKSKKKTSAPCQDYFYSLKNVSFCAFHPKDHRYMGFITKHPTLQRFACHVFLGCESTRPVAEAVGRAFQRFYTKFIETAYPIEDIYIE</sequence>
<feature type="compositionally biased region" description="Low complexity" evidence="6">
    <location>
        <begin position="78"/>
        <end position="90"/>
    </location>
</feature>
<dbReference type="GO" id="GO:0007254">
    <property type="term" value="P:JNK cascade"/>
    <property type="evidence" value="ECO:0007669"/>
    <property type="project" value="TreeGrafter"/>
</dbReference>
<dbReference type="SUPFAM" id="SSF50729">
    <property type="entry name" value="PH domain-like"/>
    <property type="match status" value="1"/>
</dbReference>
<keyword evidence="10" id="KW-1185">Reference proteome</keyword>
<comment type="subcellular location">
    <subcellularLocation>
        <location evidence="1">Cytoplasm</location>
    </subcellularLocation>
</comment>
<dbReference type="Pfam" id="PF00640">
    <property type="entry name" value="PID"/>
    <property type="match status" value="1"/>
</dbReference>
<dbReference type="FunFam" id="2.30.29.30:FF:000306">
    <property type="entry name" value="Uncharacterized protein, isoform A"/>
    <property type="match status" value="1"/>
</dbReference>
<dbReference type="EMBL" id="OV725077">
    <property type="protein sequence ID" value="CAH1391659.1"/>
    <property type="molecule type" value="Genomic_DNA"/>
</dbReference>
<evidence type="ECO:0000256" key="6">
    <source>
        <dbReference type="SAM" id="MobiDB-lite"/>
    </source>
</evidence>
<reference evidence="9" key="1">
    <citation type="submission" date="2022-01" db="EMBL/GenBank/DDBJ databases">
        <authorList>
            <person name="King R."/>
        </authorList>
    </citation>
    <scope>NUCLEOTIDE SEQUENCE</scope>
</reference>
<dbReference type="FunFam" id="2.30.30.40:FF:000032">
    <property type="entry name" value="Putative C-Jun-amino-terminal kinase-interacting protein 2"/>
    <property type="match status" value="1"/>
</dbReference>
<accession>A0A9P0E0S7</accession>
<evidence type="ECO:0008006" key="11">
    <source>
        <dbReference type="Google" id="ProtNLM"/>
    </source>
</evidence>
<dbReference type="GO" id="GO:0008432">
    <property type="term" value="F:JUN kinase binding"/>
    <property type="evidence" value="ECO:0007669"/>
    <property type="project" value="TreeGrafter"/>
</dbReference>
<evidence type="ECO:0000256" key="3">
    <source>
        <dbReference type="ARBA" id="ARBA00022443"/>
    </source>
</evidence>
<feature type="region of interest" description="Disordered" evidence="6">
    <location>
        <begin position="75"/>
        <end position="112"/>
    </location>
</feature>
<dbReference type="PROSITE" id="PS50002">
    <property type="entry name" value="SH3"/>
    <property type="match status" value="1"/>
</dbReference>
<dbReference type="PANTHER" id="PTHR47437">
    <property type="entry name" value="JNK-INTERACTING PROTEIN 1-LIKE PROTEIN"/>
    <property type="match status" value="1"/>
</dbReference>
<gene>
    <name evidence="9" type="ORF">NEZAVI_LOCUS2640</name>
</gene>
<dbReference type="Gene3D" id="2.30.29.30">
    <property type="entry name" value="Pleckstrin-homology domain (PH domain)/Phosphotyrosine-binding domain (PTB)"/>
    <property type="match status" value="1"/>
</dbReference>
<evidence type="ECO:0000256" key="4">
    <source>
        <dbReference type="ARBA" id="ARBA00022490"/>
    </source>
</evidence>
<evidence type="ECO:0000259" key="8">
    <source>
        <dbReference type="PROSITE" id="PS50002"/>
    </source>
</evidence>
<evidence type="ECO:0000313" key="9">
    <source>
        <dbReference type="EMBL" id="CAH1391659.1"/>
    </source>
</evidence>
<dbReference type="GO" id="GO:0005737">
    <property type="term" value="C:cytoplasm"/>
    <property type="evidence" value="ECO:0007669"/>
    <property type="project" value="UniProtKB-SubCell"/>
</dbReference>
<comment type="similarity">
    <text evidence="2">Belongs to the JIP scaffold family.</text>
</comment>
<protein>
    <recommendedName>
        <fullName evidence="11">JNK-interacting protein 1</fullName>
    </recommendedName>
</protein>
<dbReference type="CDD" id="cd01212">
    <property type="entry name" value="PTB_JIP"/>
    <property type="match status" value="1"/>
</dbReference>
<evidence type="ECO:0000256" key="2">
    <source>
        <dbReference type="ARBA" id="ARBA00009866"/>
    </source>
</evidence>
<dbReference type="GO" id="GO:0046328">
    <property type="term" value="P:regulation of JNK cascade"/>
    <property type="evidence" value="ECO:0007669"/>
    <property type="project" value="InterPro"/>
</dbReference>
<feature type="compositionally biased region" description="Basic residues" evidence="6">
    <location>
        <begin position="97"/>
        <end position="112"/>
    </location>
</feature>
<evidence type="ECO:0000256" key="1">
    <source>
        <dbReference type="ARBA" id="ARBA00004496"/>
    </source>
</evidence>
<dbReference type="SMART" id="SM00462">
    <property type="entry name" value="PTB"/>
    <property type="match status" value="1"/>
</dbReference>
<dbReference type="InterPro" id="IPR006020">
    <property type="entry name" value="PTB/PI_dom"/>
</dbReference>
<evidence type="ECO:0000313" key="10">
    <source>
        <dbReference type="Proteomes" id="UP001152798"/>
    </source>
</evidence>
<dbReference type="Proteomes" id="UP001152798">
    <property type="component" value="Chromosome 1"/>
</dbReference>
<dbReference type="PANTHER" id="PTHR47437:SF4">
    <property type="entry name" value="JNK-INTERACTING PROTEIN 1-LIKE PROTEIN"/>
    <property type="match status" value="1"/>
</dbReference>
<feature type="domain" description="SH3" evidence="8">
    <location>
        <begin position="200"/>
        <end position="261"/>
    </location>
</feature>
<dbReference type="InterPro" id="IPR001452">
    <property type="entry name" value="SH3_domain"/>
</dbReference>
<dbReference type="InterPro" id="IPR011993">
    <property type="entry name" value="PH-like_dom_sf"/>
</dbReference>
<dbReference type="SMART" id="SM00326">
    <property type="entry name" value="SH3"/>
    <property type="match status" value="1"/>
</dbReference>
<dbReference type="PROSITE" id="PS01179">
    <property type="entry name" value="PID"/>
    <property type="match status" value="1"/>
</dbReference>
<dbReference type="InterPro" id="IPR036028">
    <property type="entry name" value="SH3-like_dom_sf"/>
</dbReference>
<keyword evidence="3 5" id="KW-0728">SH3 domain</keyword>
<dbReference type="GO" id="GO:0005078">
    <property type="term" value="F:MAP-kinase scaffold activity"/>
    <property type="evidence" value="ECO:0007669"/>
    <property type="project" value="TreeGrafter"/>
</dbReference>
<dbReference type="InterPro" id="IPR047178">
    <property type="entry name" value="JIP1_scaffold"/>
</dbReference>
<dbReference type="Pfam" id="PF14604">
    <property type="entry name" value="SH3_9"/>
    <property type="match status" value="1"/>
</dbReference>
<dbReference type="OrthoDB" id="5965083at2759"/>
<evidence type="ECO:0000256" key="5">
    <source>
        <dbReference type="PROSITE-ProRule" id="PRU00192"/>
    </source>
</evidence>